<dbReference type="SUPFAM" id="SSF51126">
    <property type="entry name" value="Pectin lyase-like"/>
    <property type="match status" value="1"/>
</dbReference>
<dbReference type="InterPro" id="IPR023226">
    <property type="entry name" value="Glyco_hydro_49_N_dom"/>
</dbReference>
<evidence type="ECO:0000313" key="6">
    <source>
        <dbReference type="Proteomes" id="UP000078240"/>
    </source>
</evidence>
<dbReference type="Gene3D" id="2.60.350.10">
    <property type="entry name" value="Dextranase, N-terminal"/>
    <property type="match status" value="1"/>
</dbReference>
<dbReference type="Proteomes" id="UP000078240">
    <property type="component" value="Unassembled WGS sequence"/>
</dbReference>
<sequence length="608" mass="68207">MRWPGNFLTLATALQAAGNLAASVHHRCDQQNQALHTWWHEKSAVNDAGAVAADEVRQSRKYDVSVSVRGESKFRDSFVYETIPRNGNGKMYDPANPGQEYNLADGDGITVEEDAKINMAWTQFQYAKDVEVRITSKDGSALGPTSNVVIRPSDIRYDISSPDSSTVIIQVPYDLRGRRFSVEFQNDLYAYRSNGKSYVNDGGVLVSEEPRNALLIFASPFIPQELIPSKTSGDTQVLKPGKITDSTIGAKPTLYFEAGTYWVEKDGRLGKSHIKLNANTHYVYFEPGTYIKGAFEYTTSKNDFYTVGHGVVSGENYAYMANTAKNYVAEKSDRTSLRIFSHQAVSDSQIWHCIGPTLNAPPFNTVDLFPKNQTPNEEDNKVRNDISDYKQVGAFYFQTDGPQIYSGTVKDCFWHVNDDAIKLYHSDAKVERVTIWKCHNDPVIQMGWKPRGVSGTTISELKVIHTRWFKSETVVPSAIIGASPYYGDPKIVDASRTMSVRISDVTCEGRCPALLRIAPLQNYDMTIENVKFDELLRDDNVKLGQSLVGMRISDQEDAYIPGQEKLKLGIHIKNWQIGGNRVDGSNWQVNQLGQLNIHPDYWGDWSIE</sequence>
<dbReference type="Pfam" id="PF03718">
    <property type="entry name" value="Glyco_hydro_49"/>
    <property type="match status" value="1"/>
</dbReference>
<reference evidence="4 6" key="3">
    <citation type="submission" date="2016-01" db="EMBL/GenBank/DDBJ databases">
        <title>Biosynthesis of antibiotic leucinostatins and their inhibition on Phytophthora in bio-control Purpureocillium lilacinum.</title>
        <authorList>
            <person name="Wang G."/>
            <person name="Liu Z."/>
            <person name="Lin R."/>
            <person name="Li E."/>
            <person name="Mao Z."/>
            <person name="Ling J."/>
            <person name="Yin W."/>
            <person name="Xie B."/>
        </authorList>
    </citation>
    <scope>NUCLEOTIDE SEQUENCE [LARGE SCALE GENOMIC DNA]</scope>
    <source>
        <strain evidence="4">PLBJ-1</strain>
    </source>
</reference>
<evidence type="ECO:0000259" key="2">
    <source>
        <dbReference type="Pfam" id="PF03718"/>
    </source>
</evidence>
<protein>
    <submittedName>
        <fullName evidence="4">Dextranase</fullName>
    </submittedName>
</protein>
<evidence type="ECO:0000256" key="1">
    <source>
        <dbReference type="SAM" id="SignalP"/>
    </source>
</evidence>
<evidence type="ECO:0000313" key="5">
    <source>
        <dbReference type="EMBL" id="PWI76590.1"/>
    </source>
</evidence>
<feature type="domain" description="Glycoside hydrolase family 49 N-terminal" evidence="3">
    <location>
        <begin position="30"/>
        <end position="221"/>
    </location>
</feature>
<evidence type="ECO:0000259" key="3">
    <source>
        <dbReference type="Pfam" id="PF17433"/>
    </source>
</evidence>
<dbReference type="InterPro" id="IPR005192">
    <property type="entry name" value="Glyco_hydro_49_C"/>
</dbReference>
<dbReference type="InterPro" id="IPR035953">
    <property type="entry name" value="Dextranase_N-ter"/>
</dbReference>
<dbReference type="EMBL" id="LSBH01000005">
    <property type="protein sequence ID" value="OAQ78563.1"/>
    <property type="molecule type" value="Genomic_DNA"/>
</dbReference>
<proteinExistence type="predicted"/>
<dbReference type="Gene3D" id="2.160.20.10">
    <property type="entry name" value="Single-stranded right-handed beta-helix, Pectin lyase-like"/>
    <property type="match status" value="1"/>
</dbReference>
<gene>
    <name evidence="5" type="ORF">PCL_03784</name>
    <name evidence="4" type="ORF">VFPBJ_06684</name>
</gene>
<organism evidence="4 6">
    <name type="scientific">Purpureocillium lilacinum</name>
    <name type="common">Paecilomyces lilacinus</name>
    <dbReference type="NCBI Taxonomy" id="33203"/>
    <lineage>
        <taxon>Eukaryota</taxon>
        <taxon>Fungi</taxon>
        <taxon>Dikarya</taxon>
        <taxon>Ascomycota</taxon>
        <taxon>Pezizomycotina</taxon>
        <taxon>Sordariomycetes</taxon>
        <taxon>Hypocreomycetidae</taxon>
        <taxon>Hypocreales</taxon>
        <taxon>Ophiocordycipitaceae</taxon>
        <taxon>Purpureocillium</taxon>
    </lineage>
</organism>
<feature type="domain" description="Glycoside hydrolase family 49 C-terminal" evidence="2">
    <location>
        <begin position="493"/>
        <end position="607"/>
    </location>
</feature>
<reference evidence="5" key="1">
    <citation type="submission" date="2015-05" db="EMBL/GenBank/DDBJ databases">
        <authorList>
            <person name="Wang D.B."/>
            <person name="Wang M."/>
        </authorList>
    </citation>
    <scope>NUCLEOTIDE SEQUENCE</scope>
    <source>
        <strain evidence="5">36-1</strain>
    </source>
</reference>
<keyword evidence="1" id="KW-0732">Signal</keyword>
<evidence type="ECO:0000313" key="4">
    <source>
        <dbReference type="EMBL" id="OAQ78563.1"/>
    </source>
</evidence>
<dbReference type="InterPro" id="IPR041402">
    <property type="entry name" value="B_solenoid_dext"/>
</dbReference>
<dbReference type="Proteomes" id="UP000245956">
    <property type="component" value="Unassembled WGS sequence"/>
</dbReference>
<feature type="signal peptide" evidence="1">
    <location>
        <begin position="1"/>
        <end position="22"/>
    </location>
</feature>
<dbReference type="InterPro" id="IPR011050">
    <property type="entry name" value="Pectin_lyase_fold/virulence"/>
</dbReference>
<dbReference type="InterPro" id="IPR041274">
    <property type="entry name" value="IPU_b_solenoid"/>
</dbReference>
<dbReference type="EMBL" id="LCWV01000001">
    <property type="protein sequence ID" value="PWI76590.1"/>
    <property type="molecule type" value="Genomic_DNA"/>
</dbReference>
<name>A0A179GML9_PURLI</name>
<accession>A0A179GML9</accession>
<dbReference type="SUPFAM" id="SSF101596">
    <property type="entry name" value="Dextranase, N-terminal domain"/>
    <property type="match status" value="1"/>
</dbReference>
<dbReference type="InterPro" id="IPR012334">
    <property type="entry name" value="Pectin_lyas_fold"/>
</dbReference>
<reference evidence="5 7" key="2">
    <citation type="journal article" date="2016" name="Front. Microbiol.">
        <title>Genome and transcriptome sequences reveal the specific parasitism of the nematophagous Purpureocillium lilacinum 36-1.</title>
        <authorList>
            <person name="Xie J."/>
            <person name="Li S."/>
            <person name="Mo C."/>
            <person name="Xiao X."/>
            <person name="Peng D."/>
            <person name="Wang G."/>
            <person name="Xiao Y."/>
        </authorList>
    </citation>
    <scope>NUCLEOTIDE SEQUENCE [LARGE SCALE GENOMIC DNA]</scope>
    <source>
        <strain evidence="5 7">36-1</strain>
    </source>
</reference>
<feature type="chain" id="PRO_5036302915" evidence="1">
    <location>
        <begin position="23"/>
        <end position="608"/>
    </location>
</feature>
<dbReference type="AlphaFoldDB" id="A0A179GML9"/>
<comment type="caution">
    <text evidence="4">The sequence shown here is derived from an EMBL/GenBank/DDBJ whole genome shotgun (WGS) entry which is preliminary data.</text>
</comment>
<dbReference type="Pfam" id="PF18783">
    <property type="entry name" value="IPU_b_solenoid"/>
    <property type="match status" value="1"/>
</dbReference>
<dbReference type="Pfam" id="PF18841">
    <property type="entry name" value="B_solenoid_dext"/>
    <property type="match status" value="1"/>
</dbReference>
<dbReference type="Pfam" id="PF17433">
    <property type="entry name" value="Glyco_hydro_49N"/>
    <property type="match status" value="1"/>
</dbReference>
<evidence type="ECO:0000313" key="7">
    <source>
        <dbReference type="Proteomes" id="UP000245956"/>
    </source>
</evidence>
<dbReference type="GO" id="GO:0004553">
    <property type="term" value="F:hydrolase activity, hydrolyzing O-glycosyl compounds"/>
    <property type="evidence" value="ECO:0007669"/>
    <property type="project" value="InterPro"/>
</dbReference>